<dbReference type="PROSITE" id="PS51379">
    <property type="entry name" value="4FE4S_FER_2"/>
    <property type="match status" value="1"/>
</dbReference>
<evidence type="ECO:0000256" key="1">
    <source>
        <dbReference type="ARBA" id="ARBA00022723"/>
    </source>
</evidence>
<dbReference type="Proteomes" id="UP001321786">
    <property type="component" value="Chromosome"/>
</dbReference>
<dbReference type="AlphaFoldDB" id="A0AAU9EX77"/>
<dbReference type="KEGG" id="hprf:HLPR_20360"/>
<evidence type="ECO:0000256" key="3">
    <source>
        <dbReference type="ARBA" id="ARBA00023014"/>
    </source>
</evidence>
<evidence type="ECO:0000313" key="6">
    <source>
        <dbReference type="Proteomes" id="UP001321786"/>
    </source>
</evidence>
<proteinExistence type="predicted"/>
<dbReference type="Pfam" id="PF00037">
    <property type="entry name" value="Fer4"/>
    <property type="match status" value="1"/>
</dbReference>
<keyword evidence="1" id="KW-0479">Metal-binding</keyword>
<feature type="domain" description="4Fe-4S ferredoxin-type" evidence="4">
    <location>
        <begin position="233"/>
        <end position="262"/>
    </location>
</feature>
<dbReference type="SUPFAM" id="SSF54862">
    <property type="entry name" value="4Fe-4S ferredoxins"/>
    <property type="match status" value="1"/>
</dbReference>
<dbReference type="RefSeq" id="WP_338535325.1">
    <property type="nucleotide sequence ID" value="NZ_AP028654.1"/>
</dbReference>
<dbReference type="EMBL" id="AP028654">
    <property type="protein sequence ID" value="BEP29705.1"/>
    <property type="molecule type" value="Genomic_DNA"/>
</dbReference>
<dbReference type="InterPro" id="IPR017896">
    <property type="entry name" value="4Fe4S_Fe-S-bd"/>
</dbReference>
<dbReference type="GO" id="GO:0046872">
    <property type="term" value="F:metal ion binding"/>
    <property type="evidence" value="ECO:0007669"/>
    <property type="project" value="UniProtKB-KW"/>
</dbReference>
<dbReference type="PANTHER" id="PTHR42827">
    <property type="entry name" value="IRON-SULFUR CLUSTER-BINDING PROTEIN-RELATED"/>
    <property type="match status" value="1"/>
</dbReference>
<dbReference type="InterPro" id="IPR017900">
    <property type="entry name" value="4Fe4S_Fe_S_CS"/>
</dbReference>
<dbReference type="GO" id="GO:0051536">
    <property type="term" value="F:iron-sulfur cluster binding"/>
    <property type="evidence" value="ECO:0007669"/>
    <property type="project" value="UniProtKB-KW"/>
</dbReference>
<evidence type="ECO:0000313" key="5">
    <source>
        <dbReference type="EMBL" id="BEP29705.1"/>
    </source>
</evidence>
<gene>
    <name evidence="5" type="ORF">HLPR_20360</name>
</gene>
<reference evidence="5 6" key="1">
    <citation type="submission" date="2023-08" db="EMBL/GenBank/DDBJ databases">
        <title>Helicovermis profunda gen. nov., sp. nov., a novel mesophilic, fermentative bacterium within the Bacillota from a deep-sea hydrothermal vent chimney.</title>
        <authorList>
            <person name="Miyazaki U."/>
            <person name="Mizutani D."/>
            <person name="Hashimoto Y."/>
            <person name="Tame A."/>
            <person name="Sawayama S."/>
            <person name="Miyazaki J."/>
            <person name="Takai K."/>
            <person name="Nakagawa S."/>
        </authorList>
    </citation>
    <scope>NUCLEOTIDE SEQUENCE [LARGE SCALE GENOMIC DNA]</scope>
    <source>
        <strain evidence="5 6">S502</strain>
    </source>
</reference>
<dbReference type="PANTHER" id="PTHR42827:SF1">
    <property type="entry name" value="IRON-SULFUR CLUSTER-BINDING PROTEIN"/>
    <property type="match status" value="1"/>
</dbReference>
<keyword evidence="3" id="KW-0411">Iron-sulfur</keyword>
<dbReference type="PROSITE" id="PS00198">
    <property type="entry name" value="4FE4S_FER_1"/>
    <property type="match status" value="1"/>
</dbReference>
<organism evidence="5 6">
    <name type="scientific">Helicovermis profundi</name>
    <dbReference type="NCBI Taxonomy" id="3065157"/>
    <lineage>
        <taxon>Bacteria</taxon>
        <taxon>Bacillati</taxon>
        <taxon>Bacillota</taxon>
        <taxon>Clostridia</taxon>
        <taxon>Helicovermis</taxon>
    </lineage>
</organism>
<sequence>MLSVKIIKKNLPKLRDYIDLDTVTVKSSKKSPVGLIVPEIVLTYGKGKMKKDDLIVTMPKMVKTIIEVKKSYKTLKNNPLKAKTIIDEKTLNEFKKYAYEIGISDIGFTKVEPSMIFSGKEILFANAFVFTMEMKKESIEKAPSLDSKQEIFRTYLELGKVVNKLSSFLRERGFNAQAGPALGGDVIYPLLAEKAGLGALGKHGLLITPKFGPSLRIAAIYTDIENLPFSEKNEHLWIKSFCEKCGRCVSKCPSNAIYKDAKVINETNKVCIDYKKCAVPFTINYGCSVCIKECSFFRNDYYKIKEKFI</sequence>
<evidence type="ECO:0000259" key="4">
    <source>
        <dbReference type="PROSITE" id="PS51379"/>
    </source>
</evidence>
<keyword evidence="6" id="KW-1185">Reference proteome</keyword>
<dbReference type="Gene3D" id="3.30.70.20">
    <property type="match status" value="1"/>
</dbReference>
<accession>A0AAU9EX77</accession>
<protein>
    <recommendedName>
        <fullName evidence="4">4Fe-4S ferredoxin-type domain-containing protein</fullName>
    </recommendedName>
</protein>
<evidence type="ECO:0000256" key="2">
    <source>
        <dbReference type="ARBA" id="ARBA00023004"/>
    </source>
</evidence>
<name>A0AAU9EX77_9FIRM</name>
<keyword evidence="2" id="KW-0408">Iron</keyword>